<feature type="region of interest" description="Disordered" evidence="10">
    <location>
        <begin position="758"/>
        <end position="779"/>
    </location>
</feature>
<organism evidence="12 13">
    <name type="scientific">Trichoderma longibrachiatum ATCC 18648</name>
    <dbReference type="NCBI Taxonomy" id="983965"/>
    <lineage>
        <taxon>Eukaryota</taxon>
        <taxon>Fungi</taxon>
        <taxon>Dikarya</taxon>
        <taxon>Ascomycota</taxon>
        <taxon>Pezizomycotina</taxon>
        <taxon>Sordariomycetes</taxon>
        <taxon>Hypocreomycetidae</taxon>
        <taxon>Hypocreales</taxon>
        <taxon>Hypocreaceae</taxon>
        <taxon>Trichoderma</taxon>
    </lineage>
</organism>
<feature type="region of interest" description="Disordered" evidence="10">
    <location>
        <begin position="1602"/>
        <end position="1697"/>
    </location>
</feature>
<feature type="compositionally biased region" description="Polar residues" evidence="10">
    <location>
        <begin position="329"/>
        <end position="349"/>
    </location>
</feature>
<dbReference type="InterPro" id="IPR056409">
    <property type="entry name" value="Ig_CYK3_C"/>
</dbReference>
<feature type="compositionally biased region" description="Polar residues" evidence="10">
    <location>
        <begin position="1602"/>
        <end position="1618"/>
    </location>
</feature>
<evidence type="ECO:0000256" key="8">
    <source>
        <dbReference type="ARBA" id="ARBA00023306"/>
    </source>
</evidence>
<dbReference type="Pfam" id="PF07653">
    <property type="entry name" value="SH3_2"/>
    <property type="match status" value="1"/>
</dbReference>
<feature type="region of interest" description="Disordered" evidence="10">
    <location>
        <begin position="586"/>
        <end position="646"/>
    </location>
</feature>
<dbReference type="SMART" id="SM00460">
    <property type="entry name" value="TGc"/>
    <property type="match status" value="1"/>
</dbReference>
<dbReference type="FunFam" id="2.30.30.40:FF:000168">
    <property type="entry name" value="SH3 domain protein (Cyk3)"/>
    <property type="match status" value="1"/>
</dbReference>
<dbReference type="SUPFAM" id="SSF50044">
    <property type="entry name" value="SH3-domain"/>
    <property type="match status" value="1"/>
</dbReference>
<evidence type="ECO:0000256" key="3">
    <source>
        <dbReference type="ARBA" id="ARBA00022443"/>
    </source>
</evidence>
<feature type="compositionally biased region" description="Pro residues" evidence="10">
    <location>
        <begin position="1560"/>
        <end position="1574"/>
    </location>
</feature>
<evidence type="ECO:0000256" key="5">
    <source>
        <dbReference type="ARBA" id="ARBA00022776"/>
    </source>
</evidence>
<keyword evidence="5" id="KW-0498">Mitosis</keyword>
<feature type="compositionally biased region" description="Pro residues" evidence="10">
    <location>
        <begin position="1493"/>
        <end position="1509"/>
    </location>
</feature>
<dbReference type="PANTHER" id="PTHR46333">
    <property type="entry name" value="CYTOKINESIS PROTEIN 3"/>
    <property type="match status" value="1"/>
</dbReference>
<feature type="domain" description="SH3" evidence="11">
    <location>
        <begin position="11"/>
        <end position="73"/>
    </location>
</feature>
<feature type="compositionally biased region" description="Basic and acidic residues" evidence="10">
    <location>
        <begin position="534"/>
        <end position="547"/>
    </location>
</feature>
<feature type="compositionally biased region" description="Polar residues" evidence="10">
    <location>
        <begin position="696"/>
        <end position="705"/>
    </location>
</feature>
<feature type="compositionally biased region" description="Basic and acidic residues" evidence="10">
    <location>
        <begin position="461"/>
        <end position="471"/>
    </location>
</feature>
<evidence type="ECO:0000256" key="4">
    <source>
        <dbReference type="ARBA" id="ARBA00022618"/>
    </source>
</evidence>
<evidence type="ECO:0000256" key="6">
    <source>
        <dbReference type="ARBA" id="ARBA00022829"/>
    </source>
</evidence>
<feature type="region of interest" description="Disordered" evidence="10">
    <location>
        <begin position="1171"/>
        <end position="1226"/>
    </location>
</feature>
<feature type="region of interest" description="Disordered" evidence="10">
    <location>
        <begin position="77"/>
        <end position="98"/>
    </location>
</feature>
<feature type="compositionally biased region" description="Polar residues" evidence="10">
    <location>
        <begin position="1464"/>
        <end position="1481"/>
    </location>
</feature>
<feature type="region of interest" description="Disordered" evidence="10">
    <location>
        <begin position="691"/>
        <end position="719"/>
    </location>
</feature>
<feature type="compositionally biased region" description="Polar residues" evidence="10">
    <location>
        <begin position="1171"/>
        <end position="1186"/>
    </location>
</feature>
<dbReference type="Pfam" id="PF01841">
    <property type="entry name" value="Transglut_core"/>
    <property type="match status" value="1"/>
</dbReference>
<feature type="compositionally biased region" description="Pro residues" evidence="10">
    <location>
        <begin position="1531"/>
        <end position="1546"/>
    </location>
</feature>
<dbReference type="SUPFAM" id="SSF54001">
    <property type="entry name" value="Cysteine proteinases"/>
    <property type="match status" value="1"/>
</dbReference>
<feature type="compositionally biased region" description="Polar residues" evidence="10">
    <location>
        <begin position="138"/>
        <end position="153"/>
    </location>
</feature>
<dbReference type="Pfam" id="PF10345">
    <property type="entry name" value="Cohesin_load"/>
    <property type="match status" value="1"/>
</dbReference>
<dbReference type="Proteomes" id="UP000240760">
    <property type="component" value="Unassembled WGS sequence"/>
</dbReference>
<evidence type="ECO:0000313" key="13">
    <source>
        <dbReference type="Proteomes" id="UP000240760"/>
    </source>
</evidence>
<dbReference type="InterPro" id="IPR002931">
    <property type="entry name" value="Transglutaminase-like"/>
</dbReference>
<feature type="compositionally biased region" description="Low complexity" evidence="10">
    <location>
        <begin position="1405"/>
        <end position="1442"/>
    </location>
</feature>
<proteinExistence type="inferred from homology"/>
<dbReference type="GO" id="GO:0007059">
    <property type="term" value="P:chromosome segregation"/>
    <property type="evidence" value="ECO:0007669"/>
    <property type="project" value="UniProtKB-KW"/>
</dbReference>
<dbReference type="InterPro" id="IPR019440">
    <property type="entry name" value="MAU2"/>
</dbReference>
<keyword evidence="8" id="KW-0131">Cell cycle</keyword>
<feature type="compositionally biased region" description="Low complexity" evidence="10">
    <location>
        <begin position="1377"/>
        <end position="1392"/>
    </location>
</feature>
<feature type="region of interest" description="Disordered" evidence="10">
    <location>
        <begin position="449"/>
        <end position="574"/>
    </location>
</feature>
<keyword evidence="6" id="KW-0159">Chromosome partition</keyword>
<feature type="compositionally biased region" description="Polar residues" evidence="10">
    <location>
        <begin position="594"/>
        <end position="605"/>
    </location>
</feature>
<feature type="compositionally biased region" description="Polar residues" evidence="10">
    <location>
        <begin position="1666"/>
        <end position="1685"/>
    </location>
</feature>
<dbReference type="PANTHER" id="PTHR46333:SF2">
    <property type="entry name" value="CYTOKINESIS PROTEIN 3"/>
    <property type="match status" value="1"/>
</dbReference>
<evidence type="ECO:0000256" key="2">
    <source>
        <dbReference type="ARBA" id="ARBA00008585"/>
    </source>
</evidence>
<evidence type="ECO:0000256" key="1">
    <source>
        <dbReference type="ARBA" id="ARBA00004123"/>
    </source>
</evidence>
<dbReference type="GO" id="GO:0110085">
    <property type="term" value="C:mitotic actomyosin contractile ring"/>
    <property type="evidence" value="ECO:0007669"/>
    <property type="project" value="TreeGrafter"/>
</dbReference>
<dbReference type="OrthoDB" id="6129702at2759"/>
<dbReference type="STRING" id="983965.A0A2T4BYJ3"/>
<evidence type="ECO:0000256" key="9">
    <source>
        <dbReference type="PROSITE-ProRule" id="PRU00192"/>
    </source>
</evidence>
<feature type="compositionally biased region" description="Low complexity" evidence="10">
    <location>
        <begin position="183"/>
        <end position="196"/>
    </location>
</feature>
<keyword evidence="3 9" id="KW-0728">SH3 domain</keyword>
<dbReference type="InterPro" id="IPR052557">
    <property type="entry name" value="CAP/Cytokinesis_protein"/>
</dbReference>
<reference evidence="12 13" key="1">
    <citation type="submission" date="2016-07" db="EMBL/GenBank/DDBJ databases">
        <title>Multiple horizontal gene transfer events from other fungi enriched the ability of initially mycotrophic Trichoderma (Ascomycota) to feed on dead plant biomass.</title>
        <authorList>
            <consortium name="DOE Joint Genome Institute"/>
            <person name="Aerts A."/>
            <person name="Atanasova L."/>
            <person name="Chenthamara K."/>
            <person name="Zhang J."/>
            <person name="Grujic M."/>
            <person name="Henrissat B."/>
            <person name="Kuo A."/>
            <person name="Salamov A."/>
            <person name="Lipzen A."/>
            <person name="Labutti K."/>
            <person name="Barry K."/>
            <person name="Miao Y."/>
            <person name="Rahimi M.J."/>
            <person name="Shen Q."/>
            <person name="Grigoriev I.V."/>
            <person name="Kubicek C.P."/>
            <person name="Druzhinina I.S."/>
        </authorList>
    </citation>
    <scope>NUCLEOTIDE SEQUENCE [LARGE SCALE GENOMIC DNA]</scope>
    <source>
        <strain evidence="12 13">ATCC 18648</strain>
    </source>
</reference>
<keyword evidence="4" id="KW-0132">Cell division</keyword>
<feature type="compositionally biased region" description="Basic and acidic residues" evidence="10">
    <location>
        <begin position="758"/>
        <end position="767"/>
    </location>
</feature>
<dbReference type="GO" id="GO:0007064">
    <property type="term" value="P:mitotic sister chromatid cohesion"/>
    <property type="evidence" value="ECO:0007669"/>
    <property type="project" value="InterPro"/>
</dbReference>
<feature type="region of interest" description="Disordered" evidence="10">
    <location>
        <begin position="114"/>
        <end position="383"/>
    </location>
</feature>
<evidence type="ECO:0000313" key="12">
    <source>
        <dbReference type="EMBL" id="PTB74409.1"/>
    </source>
</evidence>
<dbReference type="InterPro" id="IPR036028">
    <property type="entry name" value="SH3-like_dom_sf"/>
</dbReference>
<feature type="compositionally biased region" description="Basic and acidic residues" evidence="10">
    <location>
        <begin position="2303"/>
        <end position="2327"/>
    </location>
</feature>
<name>A0A2T4BYJ3_TRILO</name>
<dbReference type="GO" id="GO:0140278">
    <property type="term" value="P:mitotic division septum assembly"/>
    <property type="evidence" value="ECO:0007669"/>
    <property type="project" value="TreeGrafter"/>
</dbReference>
<feature type="compositionally biased region" description="Low complexity" evidence="10">
    <location>
        <begin position="548"/>
        <end position="574"/>
    </location>
</feature>
<evidence type="ECO:0000259" key="11">
    <source>
        <dbReference type="PROSITE" id="PS50002"/>
    </source>
</evidence>
<feature type="compositionally biased region" description="Low complexity" evidence="10">
    <location>
        <begin position="1510"/>
        <end position="1530"/>
    </location>
</feature>
<dbReference type="EMBL" id="KZ679136">
    <property type="protein sequence ID" value="PTB74409.1"/>
    <property type="molecule type" value="Genomic_DNA"/>
</dbReference>
<sequence length="2327" mass="257280">MALSPPPLPSRFPCWCRAIYSWGGESKHDLGFIEGDLIECLNAGDGSWWVGRLFRDRRTVGSFPSNFVEVLPEDFRPTKTPSPIPPAASPSKSVPQKSRTFRKPFEAYAKAPHYTTAKQPETFREAPTSRARERPSRVGTTISRSRGNSTPIPSSALVLARSAHEDVARAPTPSHSPANAYVSRAPSPAPSAGRPPSRLEDMARGASPPPPAPPPHRHVARTESDEAPQGYHALSRHSSTVSYNQQSLSRQGSTLSYNPADIARTGSTVSYNPADLTRTGSTVSYNPADITRTGSTISYNPADMRSTVSYNGPEVSRSYEPYSPPRHPSNGSYTDLPNLARQTSYNSYDDASYGPRRDGYHTPKGTGSHRPSMEGSHMTPSPLREAMDGVMQQLDRLEGLGGREAQSPEGSFDPWSPESFDLVAPQQRQKQRERMRPLTSMGIALDEGYETWSGTSSQTTSHRDAHREKGYDLPQLSNYVERMEKQIQRMHQHSQSMPAVVDVDDDKPPPPPPKGQHYLRPKSSAGSTLGELVSLDKRSRGRIERTNTTKTTQTNASTGNQSNSSSSTQNSNRTLWSGVSASGFSATSAGSLARSGQRTQSSLSARNDEGDRPDSPFTGITYHSSHASNYAGGGSGSGSSRPISHVGLLEDGAPGLGGLVAPKSPKRNIFKKILDSAKTGVASNRGSIAAGHVPTVRSSPFSRLQQPHGVSPGTSMLSLSGARSRRDAAREMGQSSGVDWVQVRRDVNRSNSISKIERTERRDRCQMQDHPTLNPVDELYDGIEGDEGADGMPVHKPENYHMINLAQVDKNTRFIKEPPPGTTVTTLAQTYICRPYRSDLQRLRAIFTWVAERICWEEDFEGDADTQRTIQAKRGCAEEYAYLVMEMCAAVGIHCEVVRGYLKAPGDIADLHVMPRSNHWWNAVIVDDEWRMIDTCLASPSNPKRPLYSSITGSSADFWWFLTRPTEICWTHVPEHHDQQHIVPPVDYDTLLNLPCTCPAFFKNGLELVDYNTSVTRIEDLEMVHIKLNVPSDVELVAEVEARALSRDHDGDLFESGDIVKKRALAQAEWFSGVKRYTIKALLPGDEGQGMLKVYAGKRGLMQSIKDIPHPLAFTLPIIHVGENPPYQFVTRHPTPHAQRHDIYVVQPQCQQLALNNTFVFAIRQHPSSLSGGAQSALTPASNPGSASPVPFARPSSAMSVNASSASGSNPSSASGTVAGKKPAKLAIQTPGGKILRLMRKEDRKGISVGSRSPDEEVSDGGTWETIIKCSEKGVWRGLQPHKHTHTHTICFHFLARLLLGPFALYPTHGKSSMYAGAVAHEQQQQFYHHQSPQPQHQQHGMFMTSQQFQQPYAMGFNGFAEYDSSGQYLPPSSVWQQQQQQHQLQQQHHQQAMTNMAAQPHPMQHQALTHQPLPQQQQPLQQQVHQAQRQQQQQLQQRHQPSPIYHTHTPSPAPSLPPQPSPMRSQVSVPPRPQHTSQPPQHMPSAQHLSPAPQPSPAPQLSPAPPLAPQGQQPQQQRQGEQQHQQYTPPQQPQPPQRPQPPIPQPIQNAEQPQKDLPPEPTQPPQPPQPPQPQYVHPSELLQEQVHYVNLQDIQKQPSITSLPIPTMTTSTTNPLATQEKRKEPVAAKPIYPSAASIKQEKQEDESIATRVFQQVPDARIKPSPHSSVTNSPSLSMRSPSITKKSPAITPKPRPMNPTPYMIAVAEECIEKARNASHDVAMTLSPNQVEEYQGLIATALSCLEAALQSNNQLAPREEARVRLRYAALLQEETENLMEAETALAKGITLCDKHRMLDLKYCMQYLMLKVLYQRNHKAALKAIDGHISNCEVFKHVPWYYAFRLLKASFYLDIGSISDAGALDNIRAIQNVANTRGDIALSVLASLIEGFTLLKTAKEGNMEKIQACIAQVAKYQFDPSVQITQLTMMTMLLEVAASLHHQSPDHTAQKLRQLQLCLDDCEGWHNVKSDFVVPIKKEPSAARTVSDETQAILRVGEGEMDHLVMTFMTKMELRSLVFTISGLVNFHKPSSQGRRSTEFWKEGLKILETWDASTAGIPYGAPVPLNVAIKQRAWRTEAQAYLTVLLGFVAASHCQWSTVKQLLQNLETLVSPSTQPTVRLLSTYLKGVYHQGIGSLQAAIDIFLDDRFKVQQQGNTGIKAGQQEVALLAGLNRLWIMQHPSCRNDQETQDLSEQLQPHCSNHSNIDLRTAYHNVMAALVTDPPQQLNQQKQHIHAAMAGSKVTSNVLGAAVTLCIMRSRFFENVIGEQALKSARAAAKQAERSGNVLWQSVADGMLAQSYEVQGQREEAKQEWDKATEEARDAFARSL</sequence>
<evidence type="ECO:0000256" key="10">
    <source>
        <dbReference type="SAM" id="MobiDB-lite"/>
    </source>
</evidence>
<keyword evidence="7" id="KW-0539">Nucleus</keyword>
<protein>
    <recommendedName>
        <fullName evidence="11">SH3 domain-containing protein</fullName>
    </recommendedName>
</protein>
<comment type="similarity">
    <text evidence="2">Belongs to the SCC4/mau-2 family.</text>
</comment>
<keyword evidence="13" id="KW-1185">Reference proteome</keyword>
<dbReference type="InterPro" id="IPR001452">
    <property type="entry name" value="SH3_domain"/>
</dbReference>
<feature type="compositionally biased region" description="Low complexity" evidence="10">
    <location>
        <begin position="1195"/>
        <end position="1216"/>
    </location>
</feature>
<dbReference type="GO" id="GO:0005634">
    <property type="term" value="C:nucleus"/>
    <property type="evidence" value="ECO:0007669"/>
    <property type="project" value="UniProtKB-SubCell"/>
</dbReference>
<dbReference type="InterPro" id="IPR038765">
    <property type="entry name" value="Papain-like_cys_pep_sf"/>
</dbReference>
<accession>A0A2T4BYJ3</accession>
<dbReference type="Pfam" id="PF24584">
    <property type="entry name" value="Ig_CYK3_C"/>
    <property type="match status" value="2"/>
</dbReference>
<dbReference type="Gene3D" id="3.10.620.30">
    <property type="match status" value="1"/>
</dbReference>
<dbReference type="SMART" id="SM00326">
    <property type="entry name" value="SH3"/>
    <property type="match status" value="1"/>
</dbReference>
<feature type="region of interest" description="Disordered" evidence="10">
    <location>
        <begin position="1371"/>
        <end position="1585"/>
    </location>
</feature>
<feature type="compositionally biased region" description="Pro residues" evidence="10">
    <location>
        <begin position="1452"/>
        <end position="1462"/>
    </location>
</feature>
<feature type="compositionally biased region" description="Polar residues" evidence="10">
    <location>
        <begin position="236"/>
        <end position="257"/>
    </location>
</feature>
<comment type="subcellular location">
    <subcellularLocation>
        <location evidence="1">Nucleus</location>
    </subcellularLocation>
</comment>
<dbReference type="PROSITE" id="PS50002">
    <property type="entry name" value="SH3"/>
    <property type="match status" value="1"/>
</dbReference>
<dbReference type="Gene3D" id="2.30.30.40">
    <property type="entry name" value="SH3 Domains"/>
    <property type="match status" value="1"/>
</dbReference>
<evidence type="ECO:0000256" key="7">
    <source>
        <dbReference type="ARBA" id="ARBA00023242"/>
    </source>
</evidence>
<gene>
    <name evidence="12" type="ORF">M440DRAFT_1338110</name>
</gene>
<feature type="region of interest" description="Disordered" evidence="10">
    <location>
        <begin position="2302"/>
        <end position="2327"/>
    </location>
</feature>